<keyword evidence="2 3" id="KW-0040">ANK repeat</keyword>
<dbReference type="PANTHER" id="PTHR46680">
    <property type="entry name" value="NF-KAPPA-B INHIBITOR ALPHA"/>
    <property type="match status" value="1"/>
</dbReference>
<keyword evidence="6" id="KW-1185">Reference proteome</keyword>
<dbReference type="PROSITE" id="PS50088">
    <property type="entry name" value="ANK_REPEAT"/>
    <property type="match status" value="2"/>
</dbReference>
<evidence type="ECO:0000256" key="1">
    <source>
        <dbReference type="ARBA" id="ARBA00022737"/>
    </source>
</evidence>
<dbReference type="InterPro" id="IPR036770">
    <property type="entry name" value="Ankyrin_rpt-contain_sf"/>
</dbReference>
<evidence type="ECO:0000313" key="5">
    <source>
        <dbReference type="EMBL" id="KAJ8950246.1"/>
    </source>
</evidence>
<dbReference type="Pfam" id="PF12796">
    <property type="entry name" value="Ank_2"/>
    <property type="match status" value="1"/>
</dbReference>
<sequence>MSNKQQNTTNFPDAPGKITDDDKCELYESSRTDSGFISSGNLLVSGEIISEEIHPESKNTEDKLADSGILEDKKRYRLHAARQWCLNDLNCPKIIQAPVEPYVRSDSKKQAPVVKQSDDIPWKIYYEQDEDGDTQLHAAIVQGFVEVALALIRASPHPRLLDTPNDNAQTPLHCAVETSQWRIARWLVVAGARPCPRDVHGDSPLHIAARNGDIKSIKAIADPVQQQERDVLALSYQGHMYQPCDLDQWNYLGKPLFCCIYVLNIYSFKASENARLYGFLIINL</sequence>
<evidence type="ECO:0008006" key="7">
    <source>
        <dbReference type="Google" id="ProtNLM"/>
    </source>
</evidence>
<evidence type="ECO:0000256" key="2">
    <source>
        <dbReference type="ARBA" id="ARBA00023043"/>
    </source>
</evidence>
<feature type="compositionally biased region" description="Polar residues" evidence="4">
    <location>
        <begin position="1"/>
        <end position="11"/>
    </location>
</feature>
<dbReference type="GO" id="GO:0071356">
    <property type="term" value="P:cellular response to tumor necrosis factor"/>
    <property type="evidence" value="ECO:0007669"/>
    <property type="project" value="TreeGrafter"/>
</dbReference>
<dbReference type="InterPro" id="IPR051070">
    <property type="entry name" value="NF-kappa-B_inhibitor"/>
</dbReference>
<feature type="region of interest" description="Disordered" evidence="4">
    <location>
        <begin position="1"/>
        <end position="21"/>
    </location>
</feature>
<dbReference type="SUPFAM" id="SSF48403">
    <property type="entry name" value="Ankyrin repeat"/>
    <property type="match status" value="1"/>
</dbReference>
<dbReference type="Proteomes" id="UP001162156">
    <property type="component" value="Unassembled WGS sequence"/>
</dbReference>
<gene>
    <name evidence="5" type="ORF">NQ314_007951</name>
</gene>
<dbReference type="GO" id="GO:0005829">
    <property type="term" value="C:cytosol"/>
    <property type="evidence" value="ECO:0007669"/>
    <property type="project" value="TreeGrafter"/>
</dbReference>
<keyword evidence="1" id="KW-0677">Repeat</keyword>
<proteinExistence type="predicted"/>
<dbReference type="PROSITE" id="PS50297">
    <property type="entry name" value="ANK_REP_REGION"/>
    <property type="match status" value="1"/>
</dbReference>
<evidence type="ECO:0000256" key="4">
    <source>
        <dbReference type="SAM" id="MobiDB-lite"/>
    </source>
</evidence>
<dbReference type="GO" id="GO:0051059">
    <property type="term" value="F:NF-kappaB binding"/>
    <property type="evidence" value="ECO:0007669"/>
    <property type="project" value="TreeGrafter"/>
</dbReference>
<dbReference type="InterPro" id="IPR002110">
    <property type="entry name" value="Ankyrin_rpt"/>
</dbReference>
<comment type="caution">
    <text evidence="5">The sequence shown here is derived from an EMBL/GenBank/DDBJ whole genome shotgun (WGS) entry which is preliminary data.</text>
</comment>
<feature type="repeat" description="ANK" evidence="3">
    <location>
        <begin position="167"/>
        <end position="199"/>
    </location>
</feature>
<dbReference type="EMBL" id="JANEYF010002183">
    <property type="protein sequence ID" value="KAJ8950246.1"/>
    <property type="molecule type" value="Genomic_DNA"/>
</dbReference>
<accession>A0AAV8YEV3</accession>
<dbReference type="PANTHER" id="PTHR46680:SF3">
    <property type="entry name" value="NF-KAPPA-B INHIBITOR CACTUS"/>
    <property type="match status" value="1"/>
</dbReference>
<dbReference type="AlphaFoldDB" id="A0AAV8YEV3"/>
<feature type="repeat" description="ANK" evidence="3">
    <location>
        <begin position="200"/>
        <end position="220"/>
    </location>
</feature>
<reference evidence="5" key="1">
    <citation type="journal article" date="2023" name="Insect Mol. Biol.">
        <title>Genome sequencing provides insights into the evolution of gene families encoding plant cell wall-degrading enzymes in longhorned beetles.</title>
        <authorList>
            <person name="Shin N.R."/>
            <person name="Okamura Y."/>
            <person name="Kirsch R."/>
            <person name="Pauchet Y."/>
        </authorList>
    </citation>
    <scope>NUCLEOTIDE SEQUENCE</scope>
    <source>
        <strain evidence="5">RBIC_L_NR</strain>
    </source>
</reference>
<name>A0AAV8YEV3_9CUCU</name>
<organism evidence="5 6">
    <name type="scientific">Rhamnusium bicolor</name>
    <dbReference type="NCBI Taxonomy" id="1586634"/>
    <lineage>
        <taxon>Eukaryota</taxon>
        <taxon>Metazoa</taxon>
        <taxon>Ecdysozoa</taxon>
        <taxon>Arthropoda</taxon>
        <taxon>Hexapoda</taxon>
        <taxon>Insecta</taxon>
        <taxon>Pterygota</taxon>
        <taxon>Neoptera</taxon>
        <taxon>Endopterygota</taxon>
        <taxon>Coleoptera</taxon>
        <taxon>Polyphaga</taxon>
        <taxon>Cucujiformia</taxon>
        <taxon>Chrysomeloidea</taxon>
        <taxon>Cerambycidae</taxon>
        <taxon>Lepturinae</taxon>
        <taxon>Rhagiini</taxon>
        <taxon>Rhamnusium</taxon>
    </lineage>
</organism>
<evidence type="ECO:0000313" key="6">
    <source>
        <dbReference type="Proteomes" id="UP001162156"/>
    </source>
</evidence>
<dbReference type="SMART" id="SM00248">
    <property type="entry name" value="ANK"/>
    <property type="match status" value="3"/>
</dbReference>
<dbReference type="Gene3D" id="1.25.40.20">
    <property type="entry name" value="Ankyrin repeat-containing domain"/>
    <property type="match status" value="1"/>
</dbReference>
<evidence type="ECO:0000256" key="3">
    <source>
        <dbReference type="PROSITE-ProRule" id="PRU00023"/>
    </source>
</evidence>
<protein>
    <recommendedName>
        <fullName evidence="7">Cactus</fullName>
    </recommendedName>
</protein>